<dbReference type="InterPro" id="IPR000209">
    <property type="entry name" value="Peptidase_S8/S53_dom"/>
</dbReference>
<dbReference type="PANTHER" id="PTHR10795">
    <property type="entry name" value="PROPROTEIN CONVERTASE SUBTILISIN/KEXIN"/>
    <property type="match status" value="1"/>
</dbReference>
<dbReference type="InterPro" id="IPR045051">
    <property type="entry name" value="SBT"/>
</dbReference>
<accession>A0ABM1LUH8</accession>
<gene>
    <name evidence="13" type="primary">LOC103337395</name>
</gene>
<name>A0ABM1LUH8_PRUMU</name>
<dbReference type="InterPro" id="IPR041469">
    <property type="entry name" value="Subtilisin-like_FN3"/>
</dbReference>
<evidence type="ECO:0000259" key="11">
    <source>
        <dbReference type="Pfam" id="PF17766"/>
    </source>
</evidence>
<organism evidence="12 13">
    <name type="scientific">Prunus mume</name>
    <name type="common">Japanese apricot</name>
    <name type="synonym">Armeniaca mume</name>
    <dbReference type="NCBI Taxonomy" id="102107"/>
    <lineage>
        <taxon>Eukaryota</taxon>
        <taxon>Viridiplantae</taxon>
        <taxon>Streptophyta</taxon>
        <taxon>Embryophyta</taxon>
        <taxon>Tracheophyta</taxon>
        <taxon>Spermatophyta</taxon>
        <taxon>Magnoliopsida</taxon>
        <taxon>eudicotyledons</taxon>
        <taxon>Gunneridae</taxon>
        <taxon>Pentapetalae</taxon>
        <taxon>rosids</taxon>
        <taxon>fabids</taxon>
        <taxon>Rosales</taxon>
        <taxon>Rosaceae</taxon>
        <taxon>Amygdaloideae</taxon>
        <taxon>Amygdaleae</taxon>
        <taxon>Prunus</taxon>
    </lineage>
</organism>
<evidence type="ECO:0000256" key="2">
    <source>
        <dbReference type="ARBA" id="ARBA00011073"/>
    </source>
</evidence>
<dbReference type="Gene3D" id="3.50.30.30">
    <property type="match status" value="1"/>
</dbReference>
<dbReference type="InterPro" id="IPR015500">
    <property type="entry name" value="Peptidase_S8_subtilisin-rel"/>
</dbReference>
<evidence type="ECO:0000256" key="7">
    <source>
        <dbReference type="ARBA" id="ARBA00022825"/>
    </source>
</evidence>
<keyword evidence="7 8" id="KW-0720">Serine protease</keyword>
<evidence type="ECO:0000313" key="13">
    <source>
        <dbReference type="RefSeq" id="XP_016651055.1"/>
    </source>
</evidence>
<keyword evidence="3" id="KW-0964">Secreted</keyword>
<dbReference type="GeneID" id="103337395"/>
<dbReference type="InterPro" id="IPR010259">
    <property type="entry name" value="S8pro/Inhibitor_I9"/>
</dbReference>
<comment type="similarity">
    <text evidence="2 8">Belongs to the peptidase S8 family.</text>
</comment>
<keyword evidence="12" id="KW-1185">Reference proteome</keyword>
<dbReference type="Pfam" id="PF00082">
    <property type="entry name" value="Peptidase_S8"/>
    <property type="match status" value="1"/>
</dbReference>
<keyword evidence="5" id="KW-0732">Signal</keyword>
<dbReference type="PRINTS" id="PR00723">
    <property type="entry name" value="SUBTILISIN"/>
</dbReference>
<dbReference type="Proteomes" id="UP000694861">
    <property type="component" value="Linkage group LG7"/>
</dbReference>
<sequence length="736" mass="78731">MGDRPQGGFSVASTHHSMLQRALGSTLSAKESLIYSYRKSFNGFAARLSDKEVAKLSEMEGVVSVIPNHKLKLHTTRSWDFMGFHKGQLGASIEGEVIIGVIDTGIWPESDSFNDKDFGPPPPKWKGVCQGPNFTCNNKLIGARFYNSEDEYDSSEFHSPRDSIGHGSHTASTAAGREVAASYFGLANGTARGGVPGARIAVYKVCWLSDCATADILAAFDDAIADGVDIVSTSLGSDVPIQYLKDPIAIGSFHAMKKGILTSSSAGNSGPYPATVSNYAPWILTVAASTIDRRFTAKAVLGNGQVYSGFSINNFDLNGKSYPLIWGGDAANISKGASSEFAGNCVPNTLSSDKIKGKIVYCDSFSDGSDIRRAGGMGMIMVDFPTDVAFNYPLPSTQITIEDGQKILNYIRSTENPIATILVSDPEHDKDAMAPSIASFSSRGPNPLTPDILKPDLTAPGVDILAAWSPVAPPSETFYEDTRSVKYNIISGTSMSCPHVSGAAAYLKAAHPRWSAAAIKSALMTTATVLDSKKHADLEFAYGSGQINPLKAVKPGLIFDTSEADYINFLCKQGYNNTTLRIITGDKNSSCGSTKPGKAWDLNYPSFSLQLEDGQEIKAEFTRTVTNVGSPNSTYTIASFSPLSTITVSVSPSTLSFSYVGEKKSFTVKVTGPKISQQPIISGSIVLSDGVHQVRAPLVVYTFLPGSIHISSSAFQNKKRFKGSSLYHRNGMLRHT</sequence>
<feature type="active site" description="Charge relay system" evidence="8">
    <location>
        <position position="166"/>
    </location>
</feature>
<comment type="subcellular location">
    <subcellularLocation>
        <location evidence="1">Secreted</location>
    </subcellularLocation>
</comment>
<protein>
    <submittedName>
        <fullName evidence="13">Subtilisin-like protease SBT4.3</fullName>
    </submittedName>
</protein>
<dbReference type="Pfam" id="PF17766">
    <property type="entry name" value="fn3_6"/>
    <property type="match status" value="1"/>
</dbReference>
<dbReference type="CDD" id="cd04852">
    <property type="entry name" value="Peptidases_S8_3"/>
    <property type="match status" value="1"/>
</dbReference>
<evidence type="ECO:0000256" key="8">
    <source>
        <dbReference type="PROSITE-ProRule" id="PRU01240"/>
    </source>
</evidence>
<dbReference type="Pfam" id="PF05922">
    <property type="entry name" value="Inhibitor_I9"/>
    <property type="match status" value="1"/>
</dbReference>
<dbReference type="InterPro" id="IPR023828">
    <property type="entry name" value="Peptidase_S8_Ser-AS"/>
</dbReference>
<evidence type="ECO:0000259" key="9">
    <source>
        <dbReference type="Pfam" id="PF00082"/>
    </source>
</evidence>
<evidence type="ECO:0000313" key="12">
    <source>
        <dbReference type="Proteomes" id="UP000694861"/>
    </source>
</evidence>
<dbReference type="Gene3D" id="3.40.50.200">
    <property type="entry name" value="Peptidase S8/S53 domain"/>
    <property type="match status" value="1"/>
</dbReference>
<keyword evidence="6 8" id="KW-0378">Hydrolase</keyword>
<evidence type="ECO:0000256" key="1">
    <source>
        <dbReference type="ARBA" id="ARBA00004613"/>
    </source>
</evidence>
<feature type="domain" description="Subtilisin-like protease fibronectin type-III" evidence="11">
    <location>
        <begin position="601"/>
        <end position="700"/>
    </location>
</feature>
<evidence type="ECO:0000256" key="3">
    <source>
        <dbReference type="ARBA" id="ARBA00022525"/>
    </source>
</evidence>
<feature type="domain" description="Inhibitor I9" evidence="10">
    <location>
        <begin position="10"/>
        <end position="74"/>
    </location>
</feature>
<dbReference type="InterPro" id="IPR037045">
    <property type="entry name" value="S8pro/Inhibitor_I9_sf"/>
</dbReference>
<dbReference type="CDD" id="cd02120">
    <property type="entry name" value="PA_subtilisin_like"/>
    <property type="match status" value="1"/>
</dbReference>
<proteinExistence type="inferred from homology"/>
<dbReference type="RefSeq" id="XP_016651055.1">
    <property type="nucleotide sequence ID" value="XM_016795569.1"/>
</dbReference>
<dbReference type="PROSITE" id="PS00138">
    <property type="entry name" value="SUBTILASE_SER"/>
    <property type="match status" value="1"/>
</dbReference>
<feature type="active site" description="Charge relay system" evidence="8">
    <location>
        <position position="494"/>
    </location>
</feature>
<evidence type="ECO:0000256" key="5">
    <source>
        <dbReference type="ARBA" id="ARBA00022729"/>
    </source>
</evidence>
<dbReference type="PROSITE" id="PS51892">
    <property type="entry name" value="SUBTILASE"/>
    <property type="match status" value="1"/>
</dbReference>
<evidence type="ECO:0000256" key="6">
    <source>
        <dbReference type="ARBA" id="ARBA00022801"/>
    </source>
</evidence>
<evidence type="ECO:0000256" key="4">
    <source>
        <dbReference type="ARBA" id="ARBA00022670"/>
    </source>
</evidence>
<dbReference type="InterPro" id="IPR036852">
    <property type="entry name" value="Peptidase_S8/S53_dom_sf"/>
</dbReference>
<feature type="domain" description="Peptidase S8/S53" evidence="9">
    <location>
        <begin position="96"/>
        <end position="545"/>
    </location>
</feature>
<feature type="active site" description="Charge relay system" evidence="8">
    <location>
        <position position="103"/>
    </location>
</feature>
<dbReference type="Gene3D" id="2.60.40.2310">
    <property type="match status" value="1"/>
</dbReference>
<reference evidence="13" key="2">
    <citation type="submission" date="2025-08" db="UniProtKB">
        <authorList>
            <consortium name="RefSeq"/>
        </authorList>
    </citation>
    <scope>IDENTIFICATION</scope>
</reference>
<dbReference type="Gene3D" id="3.30.70.80">
    <property type="entry name" value="Peptidase S8 propeptide/proteinase inhibitor I9"/>
    <property type="match status" value="1"/>
</dbReference>
<evidence type="ECO:0000259" key="10">
    <source>
        <dbReference type="Pfam" id="PF05922"/>
    </source>
</evidence>
<reference evidence="12" key="1">
    <citation type="journal article" date="2012" name="Nat. Commun.">
        <title>The genome of Prunus mume.</title>
        <authorList>
            <person name="Zhang Q."/>
            <person name="Chen W."/>
            <person name="Sun L."/>
            <person name="Zhao F."/>
            <person name="Huang B."/>
            <person name="Yang W."/>
            <person name="Tao Y."/>
            <person name="Wang J."/>
            <person name="Yuan Z."/>
            <person name="Fan G."/>
            <person name="Xing Z."/>
            <person name="Han C."/>
            <person name="Pan H."/>
            <person name="Zhong X."/>
            <person name="Shi W."/>
            <person name="Liang X."/>
            <person name="Du D."/>
            <person name="Sun F."/>
            <person name="Xu Z."/>
            <person name="Hao R."/>
            <person name="Lv T."/>
            <person name="Lv Y."/>
            <person name="Zheng Z."/>
            <person name="Sun M."/>
            <person name="Luo L."/>
            <person name="Cai M."/>
            <person name="Gao Y."/>
            <person name="Wang J."/>
            <person name="Yin Y."/>
            <person name="Xu X."/>
            <person name="Cheng T."/>
            <person name="Wang J."/>
        </authorList>
    </citation>
    <scope>NUCLEOTIDE SEQUENCE [LARGE SCALE GENOMIC DNA]</scope>
</reference>
<keyword evidence="4 8" id="KW-0645">Protease</keyword>
<dbReference type="SUPFAM" id="SSF52743">
    <property type="entry name" value="Subtilisin-like"/>
    <property type="match status" value="1"/>
</dbReference>
<dbReference type="InterPro" id="IPR034197">
    <property type="entry name" value="Peptidases_S8_3"/>
</dbReference>